<dbReference type="RefSeq" id="WP_043138087.1">
    <property type="nucleotide sequence ID" value="NZ_JSUQ01000003.1"/>
</dbReference>
<dbReference type="EMBL" id="JSUQ01000003">
    <property type="protein sequence ID" value="KHQ54410.1"/>
    <property type="molecule type" value="Genomic_DNA"/>
</dbReference>
<dbReference type="STRING" id="561184.SAMN05216376_105116"/>
<keyword evidence="2" id="KW-1185">Reference proteome</keyword>
<reference evidence="1 2" key="1">
    <citation type="submission" date="2014-10" db="EMBL/GenBank/DDBJ databases">
        <title>Genome sequence of Ponticoccus sp. strain UMTAT08 isolated from clonal culture of toxic dinoflagellate Alexandrium tamiyavanichii.</title>
        <authorList>
            <person name="Gan H.Y."/>
            <person name="Muhd D.-D."/>
            <person name="Mohd Noor M.E."/>
            <person name="Yeong Y.S."/>
            <person name="Usup G."/>
        </authorList>
    </citation>
    <scope>NUCLEOTIDE SEQUENCE [LARGE SCALE GENOMIC DNA]</scope>
    <source>
        <strain evidence="1 2">UMTAT08</strain>
    </source>
</reference>
<organism evidence="1 2">
    <name type="scientific">Mameliella alba</name>
    <dbReference type="NCBI Taxonomy" id="561184"/>
    <lineage>
        <taxon>Bacteria</taxon>
        <taxon>Pseudomonadati</taxon>
        <taxon>Pseudomonadota</taxon>
        <taxon>Alphaproteobacteria</taxon>
        <taxon>Rhodobacterales</taxon>
        <taxon>Roseobacteraceae</taxon>
        <taxon>Mameliella</taxon>
    </lineage>
</organism>
<proteinExistence type="predicted"/>
<name>A0A0B3RTZ3_9RHOB</name>
<dbReference type="OrthoDB" id="9982930at2"/>
<gene>
    <name evidence="1" type="ORF">OA50_01002</name>
</gene>
<sequence>MRVVFAFVLFVGLSWAVSDILSGRARDALLGLAIALVSGGLLWRDLRDPEKSRKGGEQARITFTFEPGDGIGPPGTYAQIDTYRRAAWSVSLDRAPRREDMDMYGVLRRGWVWLGADGLPQRVRVDGGMTRESWPVLQAVPLNKELKP</sequence>
<evidence type="ECO:0000313" key="1">
    <source>
        <dbReference type="EMBL" id="KHQ54410.1"/>
    </source>
</evidence>
<accession>A0A0B3RTZ3</accession>
<dbReference type="AlphaFoldDB" id="A0A0B3RTZ3"/>
<dbReference type="Proteomes" id="UP000030960">
    <property type="component" value="Unassembled WGS sequence"/>
</dbReference>
<protein>
    <submittedName>
        <fullName evidence="1">Uncharacterized protein</fullName>
    </submittedName>
</protein>
<comment type="caution">
    <text evidence="1">The sequence shown here is derived from an EMBL/GenBank/DDBJ whole genome shotgun (WGS) entry which is preliminary data.</text>
</comment>
<evidence type="ECO:0000313" key="2">
    <source>
        <dbReference type="Proteomes" id="UP000030960"/>
    </source>
</evidence>